<dbReference type="Gene3D" id="3.40.50.300">
    <property type="entry name" value="P-loop containing nucleotide triphosphate hydrolases"/>
    <property type="match status" value="1"/>
</dbReference>
<protein>
    <submittedName>
        <fullName evidence="1">Uncharacterized protein</fullName>
    </submittedName>
</protein>
<dbReference type="AlphaFoldDB" id="A0AAD0WD31"/>
<dbReference type="GeneID" id="99506168"/>
<dbReference type="EMBL" id="CP032090">
    <property type="protein sequence ID" value="AXV65920.1"/>
    <property type="molecule type" value="Genomic_DNA"/>
</dbReference>
<name>A0AAD0WD31_9GAMM</name>
<evidence type="ECO:0000313" key="1">
    <source>
        <dbReference type="EMBL" id="AXV65920.1"/>
    </source>
</evidence>
<dbReference type="RefSeq" id="WP_118844531.1">
    <property type="nucleotide sequence ID" value="NZ_CP032090.1"/>
</dbReference>
<organism evidence="1 2">
    <name type="scientific">Pseudoalteromonas lipolytica</name>
    <dbReference type="NCBI Taxonomy" id="570156"/>
    <lineage>
        <taxon>Bacteria</taxon>
        <taxon>Pseudomonadati</taxon>
        <taxon>Pseudomonadota</taxon>
        <taxon>Gammaproteobacteria</taxon>
        <taxon>Alteromonadales</taxon>
        <taxon>Pseudoalteromonadaceae</taxon>
        <taxon>Pseudoalteromonas</taxon>
    </lineage>
</organism>
<gene>
    <name evidence="1" type="ORF">D0907_11895</name>
</gene>
<dbReference type="KEGG" id="pdj:D0907_11895"/>
<proteinExistence type="predicted"/>
<dbReference type="SUPFAM" id="SSF52540">
    <property type="entry name" value="P-loop containing nucleoside triphosphate hydrolases"/>
    <property type="match status" value="1"/>
</dbReference>
<accession>A0AAD0WD31</accession>
<dbReference type="InterPro" id="IPR027417">
    <property type="entry name" value="P-loop_NTPase"/>
</dbReference>
<evidence type="ECO:0000313" key="2">
    <source>
        <dbReference type="Proteomes" id="UP000264605"/>
    </source>
</evidence>
<reference evidence="1 2" key="1">
    <citation type="submission" date="2018-08" db="EMBL/GenBank/DDBJ databases">
        <title>Draft genome sequence of Pseudoalteromonas donghaensis HJ51.</title>
        <authorList>
            <person name="Oh J."/>
            <person name="Roh D."/>
        </authorList>
    </citation>
    <scope>NUCLEOTIDE SEQUENCE [LARGE SCALE GENOMIC DNA]</scope>
    <source>
        <strain evidence="1 2">HJ51</strain>
    </source>
</reference>
<sequence length="228" mass="26212">MSYWKAAAVLAAVASPVLVRLGSKLWRKEVAIKTEGPKAKRLGSFVVWGRPDSGKTTFIYRLRGEEPPVEKEATDSQKKNEEVILDFLNGGPHVISEIADMPGNQDFRDKWLQMVIEKEHVFYLLNLERLSNKNYLTQVRLDVEATVIALESSEKTDKRINFIATHLDKSQWNEIERSRVNNVMNDDMVIRQIREARGDVKGYLYSVNLIDKKDFEKLMQDVVNDISD</sequence>
<dbReference type="Proteomes" id="UP000264605">
    <property type="component" value="Chromosome"/>
</dbReference>